<dbReference type="InterPro" id="IPR036812">
    <property type="entry name" value="NAD(P)_OxRdtase_dom_sf"/>
</dbReference>
<reference evidence="9" key="1">
    <citation type="submission" date="2017-07" db="EMBL/GenBank/DDBJ databases">
        <authorList>
            <person name="Varghese N."/>
            <person name="Submissions S."/>
        </authorList>
    </citation>
    <scope>NUCLEOTIDE SEQUENCE [LARGE SCALE GENOMIC DNA]</scope>
    <source>
        <strain evidence="9">NLAE-zl-C134</strain>
    </source>
</reference>
<keyword evidence="3" id="KW-0560">Oxidoreductase</keyword>
<evidence type="ECO:0000256" key="1">
    <source>
        <dbReference type="ARBA" id="ARBA00007905"/>
    </source>
</evidence>
<dbReference type="AlphaFoldDB" id="A0A315ZYP7"/>
<dbReference type="RefSeq" id="WP_109709348.1">
    <property type="nucleotide sequence ID" value="NZ_QGDS01000003.1"/>
</dbReference>
<accession>A0A315ZYP7</accession>
<feature type="domain" description="NADP-dependent oxidoreductase" evidence="7">
    <location>
        <begin position="27"/>
        <end position="265"/>
    </location>
</feature>
<dbReference type="PANTHER" id="PTHR43827:SF3">
    <property type="entry name" value="NADP-DEPENDENT OXIDOREDUCTASE DOMAIN-CONTAINING PROTEIN"/>
    <property type="match status" value="1"/>
</dbReference>
<keyword evidence="2" id="KW-0521">NADP</keyword>
<evidence type="ECO:0000313" key="8">
    <source>
        <dbReference type="EMBL" id="SUQ13349.1"/>
    </source>
</evidence>
<protein>
    <submittedName>
        <fullName evidence="8">Aldo/keto reductase</fullName>
    </submittedName>
</protein>
<feature type="site" description="Lowers pKa of active site Tyr" evidence="6">
    <location>
        <position position="77"/>
    </location>
</feature>
<evidence type="ECO:0000256" key="2">
    <source>
        <dbReference type="ARBA" id="ARBA00022857"/>
    </source>
</evidence>
<dbReference type="CDD" id="cd19071">
    <property type="entry name" value="AKR_AKR1-5-like"/>
    <property type="match status" value="1"/>
</dbReference>
<evidence type="ECO:0000256" key="5">
    <source>
        <dbReference type="PIRSR" id="PIRSR000097-2"/>
    </source>
</evidence>
<dbReference type="PROSITE" id="PS00063">
    <property type="entry name" value="ALDOKETO_REDUCTASE_3"/>
    <property type="match status" value="1"/>
</dbReference>
<feature type="binding site" evidence="5">
    <location>
        <position position="110"/>
    </location>
    <ligand>
        <name>substrate</name>
    </ligand>
</feature>
<evidence type="ECO:0000256" key="4">
    <source>
        <dbReference type="PIRSR" id="PIRSR000097-1"/>
    </source>
</evidence>
<dbReference type="PANTHER" id="PTHR43827">
    <property type="entry name" value="2,5-DIKETO-D-GLUCONIC ACID REDUCTASE"/>
    <property type="match status" value="1"/>
</dbReference>
<dbReference type="PRINTS" id="PR00069">
    <property type="entry name" value="ALDKETRDTASE"/>
</dbReference>
<dbReference type="Gene3D" id="3.20.20.100">
    <property type="entry name" value="NADP-dependent oxidoreductase domain"/>
    <property type="match status" value="1"/>
</dbReference>
<dbReference type="Pfam" id="PF00248">
    <property type="entry name" value="Aldo_ket_red"/>
    <property type="match status" value="1"/>
</dbReference>
<dbReference type="EMBL" id="UHJJ01000003">
    <property type="protein sequence ID" value="SUQ13349.1"/>
    <property type="molecule type" value="Genomic_DNA"/>
</dbReference>
<dbReference type="PROSITE" id="PS00062">
    <property type="entry name" value="ALDOKETO_REDUCTASE_2"/>
    <property type="match status" value="1"/>
</dbReference>
<dbReference type="PIRSF" id="PIRSF000097">
    <property type="entry name" value="AKR"/>
    <property type="match status" value="1"/>
</dbReference>
<name>A0A315ZYP7_9FIRM</name>
<dbReference type="InterPro" id="IPR020471">
    <property type="entry name" value="AKR"/>
</dbReference>
<dbReference type="InterPro" id="IPR018170">
    <property type="entry name" value="Aldo/ket_reductase_CS"/>
</dbReference>
<evidence type="ECO:0000256" key="3">
    <source>
        <dbReference type="ARBA" id="ARBA00023002"/>
    </source>
</evidence>
<keyword evidence="9" id="KW-1185">Reference proteome</keyword>
<feature type="active site" description="Proton donor" evidence="4">
    <location>
        <position position="52"/>
    </location>
</feature>
<dbReference type="OrthoDB" id="9804790at2"/>
<evidence type="ECO:0000313" key="9">
    <source>
        <dbReference type="Proteomes" id="UP000254051"/>
    </source>
</evidence>
<dbReference type="SUPFAM" id="SSF51430">
    <property type="entry name" value="NAD(P)-linked oxidoreductase"/>
    <property type="match status" value="1"/>
</dbReference>
<proteinExistence type="inferred from homology"/>
<dbReference type="GO" id="GO:0016616">
    <property type="term" value="F:oxidoreductase activity, acting on the CH-OH group of donors, NAD or NADP as acceptor"/>
    <property type="evidence" value="ECO:0007669"/>
    <property type="project" value="UniProtKB-ARBA"/>
</dbReference>
<dbReference type="InterPro" id="IPR023210">
    <property type="entry name" value="NADP_OxRdtase_dom"/>
</dbReference>
<dbReference type="FunFam" id="3.20.20.100:FF:000015">
    <property type="entry name" value="Oxidoreductase, aldo/keto reductase family"/>
    <property type="match status" value="1"/>
</dbReference>
<organism evidence="8 9">
    <name type="scientific">Faecalicatena contorta</name>
    <dbReference type="NCBI Taxonomy" id="39482"/>
    <lineage>
        <taxon>Bacteria</taxon>
        <taxon>Bacillati</taxon>
        <taxon>Bacillota</taxon>
        <taxon>Clostridia</taxon>
        <taxon>Lachnospirales</taxon>
        <taxon>Lachnospiraceae</taxon>
        <taxon>Faecalicatena</taxon>
    </lineage>
</organism>
<comment type="similarity">
    <text evidence="1">Belongs to the aldo/keto reductase family.</text>
</comment>
<dbReference type="Proteomes" id="UP000254051">
    <property type="component" value="Unassembled WGS sequence"/>
</dbReference>
<sequence>MKSIYDCYTLNNGVKIPCVAFGTFKAAQENNKKVIATAIETGYRYFDTASYYGTETYLGEAIRDSGIPREEFFLTSKMWKDEMGYENTKRAFELSLKTLGTDYLDLYLIHWPLPSPDFQEWKQLDLETWRALEELYEGGRVRAIGLSNFLPHHIENILEHCKVRPMVNQIEFHPGYSQEAAVRYCQERGIQVQAWSPLGRMRISEEPLILELAEKYKVSASQVCLRYAIERDVIPLPKSSSPERMRQNQDLFNFKISKADMYRLETLPQIGWSGEHPDRERVYFDNKRADKK</sequence>
<gene>
    <name evidence="8" type="ORF">SAMN05216529_10374</name>
</gene>
<evidence type="ECO:0000256" key="6">
    <source>
        <dbReference type="PIRSR" id="PIRSR000097-3"/>
    </source>
</evidence>
<evidence type="ECO:0000259" key="7">
    <source>
        <dbReference type="Pfam" id="PF00248"/>
    </source>
</evidence>